<dbReference type="SUPFAM" id="SSF111331">
    <property type="entry name" value="NAD kinase/diacylglycerol kinase-like"/>
    <property type="match status" value="1"/>
</dbReference>
<evidence type="ECO:0000313" key="2">
    <source>
        <dbReference type="EMBL" id="RAK18331.1"/>
    </source>
</evidence>
<dbReference type="AlphaFoldDB" id="A0A327YCW9"/>
<dbReference type="GO" id="GO:0005829">
    <property type="term" value="C:cytosol"/>
    <property type="evidence" value="ECO:0007669"/>
    <property type="project" value="TreeGrafter"/>
</dbReference>
<dbReference type="InterPro" id="IPR001206">
    <property type="entry name" value="Diacylglycerol_kinase_cat_dom"/>
</dbReference>
<dbReference type="Pfam" id="PF00781">
    <property type="entry name" value="DAGK_cat"/>
    <property type="match status" value="1"/>
</dbReference>
<evidence type="ECO:0000313" key="3">
    <source>
        <dbReference type="Proteomes" id="UP000249165"/>
    </source>
</evidence>
<dbReference type="RefSeq" id="WP_111550236.1">
    <property type="nucleotide sequence ID" value="NZ_LIGK01000010.1"/>
</dbReference>
<dbReference type="PROSITE" id="PS50146">
    <property type="entry name" value="DAGK"/>
    <property type="match status" value="1"/>
</dbReference>
<reference evidence="2 3" key="1">
    <citation type="submission" date="2018-06" db="EMBL/GenBank/DDBJ databases">
        <title>Genomic Encyclopedia of Archaeal and Bacterial Type Strains, Phase II (KMG-II): from individual species to whole genera.</title>
        <authorList>
            <person name="Goeker M."/>
        </authorList>
    </citation>
    <scope>NUCLEOTIDE SEQUENCE [LARGE SCALE GENOMIC DNA]</scope>
    <source>
        <strain evidence="2 3">DSM 22011</strain>
    </source>
</reference>
<dbReference type="Gene3D" id="3.40.50.10330">
    <property type="entry name" value="Probable inorganic polyphosphate/atp-NAD kinase, domain 1"/>
    <property type="match status" value="1"/>
</dbReference>
<dbReference type="GO" id="GO:0008929">
    <property type="term" value="F:methylglyoxal synthase activity"/>
    <property type="evidence" value="ECO:0007669"/>
    <property type="project" value="InterPro"/>
</dbReference>
<keyword evidence="2" id="KW-0808">Transferase</keyword>
<proteinExistence type="predicted"/>
<dbReference type="SMART" id="SM00046">
    <property type="entry name" value="DAGKc"/>
    <property type="match status" value="1"/>
</dbReference>
<dbReference type="InterPro" id="IPR016064">
    <property type="entry name" value="NAD/diacylglycerol_kinase_sf"/>
</dbReference>
<protein>
    <submittedName>
        <fullName evidence="2">Diacylglycerol kinase family enzyme</fullName>
    </submittedName>
</protein>
<dbReference type="PANTHER" id="PTHR30492">
    <property type="entry name" value="METHYLGLYOXAL SYNTHASE"/>
    <property type="match status" value="1"/>
</dbReference>
<dbReference type="Pfam" id="PF19279">
    <property type="entry name" value="YegS_C"/>
    <property type="match status" value="1"/>
</dbReference>
<dbReference type="GO" id="GO:0016301">
    <property type="term" value="F:kinase activity"/>
    <property type="evidence" value="ECO:0007669"/>
    <property type="project" value="UniProtKB-KW"/>
</dbReference>
<keyword evidence="2" id="KW-0418">Kinase</keyword>
<dbReference type="Gene3D" id="2.60.200.40">
    <property type="match status" value="1"/>
</dbReference>
<dbReference type="OrthoDB" id="9815110at2"/>
<sequence length="311" mass="33499">MQRDRKYCIILNGRSGDQGEDARRAKLTALCDAAGISARIVVPPRKQPLEDASAEALARTGADVLVASGGDGTIAAVATAAHAADVPMGIIPQGTFNYFARGLGIPEDADGAVNALASGVPRDVSLAEANGEVFLNNTSLGVYPLILQRRESVYARWGRSRLAAYWSVLLTLSGMRRPLKLSLTVDGRETRLRTPLVFVANSAFQLERFNLAGVDAIRNGDFALFTARHTGTMELVRTALKLAGGAAQIGEDFDLVTGRDITIRTGRARALVARDGEKSLMHTPIRIRLRDRPLRVLVPQTSLKDKDDARS</sequence>
<name>A0A327YCW9_9RHOB</name>
<feature type="domain" description="DAGKc" evidence="1">
    <location>
        <begin position="2"/>
        <end position="133"/>
    </location>
</feature>
<dbReference type="InterPro" id="IPR004363">
    <property type="entry name" value="Methylgl_synth"/>
</dbReference>
<gene>
    <name evidence="2" type="ORF">ATI53_101350</name>
</gene>
<dbReference type="GO" id="GO:0019242">
    <property type="term" value="P:methylglyoxal biosynthetic process"/>
    <property type="evidence" value="ECO:0007669"/>
    <property type="project" value="InterPro"/>
</dbReference>
<dbReference type="InterPro" id="IPR017438">
    <property type="entry name" value="ATP-NAD_kinase_N"/>
</dbReference>
<dbReference type="PANTHER" id="PTHR30492:SF0">
    <property type="entry name" value="METHYLGLYOXAL SYNTHASE"/>
    <property type="match status" value="1"/>
</dbReference>
<accession>A0A327YCW9</accession>
<keyword evidence="3" id="KW-1185">Reference proteome</keyword>
<comment type="caution">
    <text evidence="2">The sequence shown here is derived from an EMBL/GenBank/DDBJ whole genome shotgun (WGS) entry which is preliminary data.</text>
</comment>
<dbReference type="Proteomes" id="UP000249165">
    <property type="component" value="Unassembled WGS sequence"/>
</dbReference>
<dbReference type="EMBL" id="QLMG01000013">
    <property type="protein sequence ID" value="RAK18331.1"/>
    <property type="molecule type" value="Genomic_DNA"/>
</dbReference>
<evidence type="ECO:0000259" key="1">
    <source>
        <dbReference type="PROSITE" id="PS50146"/>
    </source>
</evidence>
<organism evidence="2 3">
    <name type="scientific">Salipiger aestuarii</name>
    <dbReference type="NCBI Taxonomy" id="568098"/>
    <lineage>
        <taxon>Bacteria</taxon>
        <taxon>Pseudomonadati</taxon>
        <taxon>Pseudomonadota</taxon>
        <taxon>Alphaproteobacteria</taxon>
        <taxon>Rhodobacterales</taxon>
        <taxon>Roseobacteraceae</taxon>
        <taxon>Salipiger</taxon>
    </lineage>
</organism>
<dbReference type="InterPro" id="IPR045540">
    <property type="entry name" value="YegS/DAGK_C"/>
</dbReference>